<name>A0A135I9C5_9GAMM</name>
<reference evidence="1 2" key="1">
    <citation type="submission" date="2015-11" db="EMBL/GenBank/DDBJ databases">
        <title>Genomic Taxonomy of the Vibrionaceae.</title>
        <authorList>
            <person name="Gomez-Gil B."/>
            <person name="Enciso-Ibarra J."/>
        </authorList>
    </citation>
    <scope>NUCLEOTIDE SEQUENCE [LARGE SCALE GENOMIC DNA]</scope>
    <source>
        <strain evidence="1 2">CAIM 912</strain>
    </source>
</reference>
<dbReference type="Proteomes" id="UP000070529">
    <property type="component" value="Unassembled WGS sequence"/>
</dbReference>
<dbReference type="AlphaFoldDB" id="A0A135I9C5"/>
<sequence>MKYPHSLPQAHKQLLDDIIRVFSADPRVVGIGASGSFASDSMDDYSDLDIVIAVEPTHFDGVMKERFQLIDKVNGRVSGFTGEHVGEPRLIITMFEPNTLHVDFKFVSLPDAAVRVDDTQVLWEKDSCLTDTFATREPHYPQPNAQWIEDRFWTWIHYAGTKIARGEYFETLEFISFLRHVALSPLALQQAGLTPSGVRKIETRLPDFAEKLRKTVALPEKASLISAMTQCIEIYRELRSKESVKKDTDAETAAMAFWDKEFSK</sequence>
<dbReference type="STRING" id="294935.ATN88_19780"/>
<dbReference type="Gene3D" id="3.30.460.10">
    <property type="entry name" value="Beta Polymerase, domain 2"/>
    <property type="match status" value="1"/>
</dbReference>
<evidence type="ECO:0000313" key="2">
    <source>
        <dbReference type="Proteomes" id="UP000070529"/>
    </source>
</evidence>
<gene>
    <name evidence="1" type="ORF">ATN88_19780</name>
</gene>
<dbReference type="InterPro" id="IPR043519">
    <property type="entry name" value="NT_sf"/>
</dbReference>
<organism evidence="1 2">
    <name type="scientific">Enterovibrio coralii</name>
    <dbReference type="NCBI Taxonomy" id="294935"/>
    <lineage>
        <taxon>Bacteria</taxon>
        <taxon>Pseudomonadati</taxon>
        <taxon>Pseudomonadota</taxon>
        <taxon>Gammaproteobacteria</taxon>
        <taxon>Vibrionales</taxon>
        <taxon>Vibrionaceae</taxon>
        <taxon>Enterovibrio</taxon>
    </lineage>
</organism>
<evidence type="ECO:0000313" key="1">
    <source>
        <dbReference type="EMBL" id="KXF82055.1"/>
    </source>
</evidence>
<protein>
    <submittedName>
        <fullName evidence="1">Oxalate:formate antiporter</fullName>
    </submittedName>
</protein>
<accession>A0A135I9C5</accession>
<dbReference type="RefSeq" id="WP_067414765.1">
    <property type="nucleotide sequence ID" value="NZ_LNTY01000030.1"/>
</dbReference>
<comment type="caution">
    <text evidence="1">The sequence shown here is derived from an EMBL/GenBank/DDBJ whole genome shotgun (WGS) entry which is preliminary data.</text>
</comment>
<keyword evidence="2" id="KW-1185">Reference proteome</keyword>
<dbReference type="Gene3D" id="1.20.120.330">
    <property type="entry name" value="Nucleotidyltransferases domain 2"/>
    <property type="match status" value="1"/>
</dbReference>
<proteinExistence type="predicted"/>
<dbReference type="EMBL" id="LNTY01000030">
    <property type="protein sequence ID" value="KXF82055.1"/>
    <property type="molecule type" value="Genomic_DNA"/>
</dbReference>
<dbReference type="SUPFAM" id="SSF81301">
    <property type="entry name" value="Nucleotidyltransferase"/>
    <property type="match status" value="1"/>
</dbReference>
<dbReference type="OrthoDB" id="7375008at2"/>